<accession>A0A0W1AGP1</accession>
<feature type="transmembrane region" description="Helical" evidence="1">
    <location>
        <begin position="104"/>
        <end position="123"/>
    </location>
</feature>
<evidence type="ECO:0000259" key="2">
    <source>
        <dbReference type="Pfam" id="PF07786"/>
    </source>
</evidence>
<dbReference type="STRING" id="66969.Lwal_1117"/>
<evidence type="ECO:0000313" key="3">
    <source>
        <dbReference type="EMBL" id="KTD80420.1"/>
    </source>
</evidence>
<keyword evidence="1" id="KW-1133">Transmembrane helix</keyword>
<dbReference type="Pfam" id="PF07786">
    <property type="entry name" value="HGSNAT_cat"/>
    <property type="match status" value="1"/>
</dbReference>
<keyword evidence="4" id="KW-1185">Reference proteome</keyword>
<proteinExistence type="predicted"/>
<dbReference type="RefSeq" id="WP_028378571.1">
    <property type="nucleotide sequence ID" value="NZ_CAAAIQ010000008.1"/>
</dbReference>
<dbReference type="InterPro" id="IPR012429">
    <property type="entry name" value="HGSNAT_cat"/>
</dbReference>
<keyword evidence="1" id="KW-0812">Transmembrane</keyword>
<name>A0A0W1AGP1_9GAMM</name>
<feature type="transmembrane region" description="Helical" evidence="1">
    <location>
        <begin position="203"/>
        <end position="221"/>
    </location>
</feature>
<organism evidence="3 4">
    <name type="scientific">Legionella waltersii</name>
    <dbReference type="NCBI Taxonomy" id="66969"/>
    <lineage>
        <taxon>Bacteria</taxon>
        <taxon>Pseudomonadati</taxon>
        <taxon>Pseudomonadota</taxon>
        <taxon>Gammaproteobacteria</taxon>
        <taxon>Legionellales</taxon>
        <taxon>Legionellaceae</taxon>
        <taxon>Legionella</taxon>
    </lineage>
</organism>
<evidence type="ECO:0000313" key="4">
    <source>
        <dbReference type="Proteomes" id="UP000054729"/>
    </source>
</evidence>
<feature type="transmembrane region" description="Helical" evidence="1">
    <location>
        <begin position="164"/>
        <end position="182"/>
    </location>
</feature>
<keyword evidence="1" id="KW-0472">Membrane</keyword>
<feature type="transmembrane region" description="Helical" evidence="1">
    <location>
        <begin position="130"/>
        <end position="152"/>
    </location>
</feature>
<dbReference type="OrthoDB" id="9807591at2"/>
<comment type="caution">
    <text evidence="3">The sequence shown here is derived from an EMBL/GenBank/DDBJ whole genome shotgun (WGS) entry which is preliminary data.</text>
</comment>
<feature type="transmembrane region" description="Helical" evidence="1">
    <location>
        <begin position="81"/>
        <end position="98"/>
    </location>
</feature>
<gene>
    <name evidence="3" type="ORF">Lwal_1117</name>
</gene>
<reference evidence="3 4" key="1">
    <citation type="submission" date="2015-11" db="EMBL/GenBank/DDBJ databases">
        <title>Genomic analysis of 38 Legionella species identifies large and diverse effector repertoires.</title>
        <authorList>
            <person name="Burstein D."/>
            <person name="Amaro F."/>
            <person name="Zusman T."/>
            <person name="Lifshitz Z."/>
            <person name="Cohen O."/>
            <person name="Gilbert J.A."/>
            <person name="Pupko T."/>
            <person name="Shuman H.A."/>
            <person name="Segal G."/>
        </authorList>
    </citation>
    <scope>NUCLEOTIDE SEQUENCE [LARGE SCALE GENOMIC DNA]</scope>
    <source>
        <strain evidence="3 4">ATCC 51914</strain>
    </source>
</reference>
<evidence type="ECO:0000256" key="1">
    <source>
        <dbReference type="SAM" id="Phobius"/>
    </source>
</evidence>
<dbReference type="EMBL" id="LNZB01000031">
    <property type="protein sequence ID" value="KTD80420.1"/>
    <property type="molecule type" value="Genomic_DNA"/>
</dbReference>
<feature type="transmembrane region" description="Helical" evidence="1">
    <location>
        <begin position="46"/>
        <end position="69"/>
    </location>
</feature>
<feature type="transmembrane region" description="Helical" evidence="1">
    <location>
        <begin position="20"/>
        <end position="40"/>
    </location>
</feature>
<feature type="domain" description="Heparan-alpha-glucosaminide N-acetyltransferase catalytic" evidence="2">
    <location>
        <begin position="8"/>
        <end position="212"/>
    </location>
</feature>
<dbReference type="AlphaFoldDB" id="A0A0W1AGP1"/>
<sequence>MASPEKNRFELIDIVRGLAVFGMIIFHFFFDLTLFGYASFQIGKTLGWIVFNNVISSSFLLLVGYSMGLADLSPKKFLKRIFRVGVCAALLSVSTYFIYPNYWIYFGILHCIAVCMVITYPFARYPRHSLTMGILLLILFAFIWHDWVYWYHEHMIHTLDFQPIFPNIAFVFFGIYLSSKKLHLYYQVNFPGKTVFAMMGRHALIIYMIHQPLLYSLFYLVQ</sequence>
<dbReference type="PATRIC" id="fig|66969.6.peg.1223"/>
<protein>
    <recommendedName>
        <fullName evidence="2">Heparan-alpha-glucosaminide N-acetyltransferase catalytic domain-containing protein</fullName>
    </recommendedName>
</protein>
<dbReference type="Proteomes" id="UP000054729">
    <property type="component" value="Unassembled WGS sequence"/>
</dbReference>